<dbReference type="EMBL" id="BAAAPU010000003">
    <property type="protein sequence ID" value="GAA1972124.1"/>
    <property type="molecule type" value="Genomic_DNA"/>
</dbReference>
<feature type="region of interest" description="Disordered" evidence="1">
    <location>
        <begin position="90"/>
        <end position="182"/>
    </location>
</feature>
<accession>A0ABN2RNJ3</accession>
<protein>
    <submittedName>
        <fullName evidence="2">Uncharacterized protein</fullName>
    </submittedName>
</protein>
<organism evidence="2 3">
    <name type="scientific">Terrabacter lapilli</name>
    <dbReference type="NCBI Taxonomy" id="436231"/>
    <lineage>
        <taxon>Bacteria</taxon>
        <taxon>Bacillati</taxon>
        <taxon>Actinomycetota</taxon>
        <taxon>Actinomycetes</taxon>
        <taxon>Micrococcales</taxon>
        <taxon>Intrasporangiaceae</taxon>
        <taxon>Terrabacter</taxon>
    </lineage>
</organism>
<evidence type="ECO:0000313" key="3">
    <source>
        <dbReference type="Proteomes" id="UP001500013"/>
    </source>
</evidence>
<comment type="caution">
    <text evidence="2">The sequence shown here is derived from an EMBL/GenBank/DDBJ whole genome shotgun (WGS) entry which is preliminary data.</text>
</comment>
<keyword evidence="3" id="KW-1185">Reference proteome</keyword>
<proteinExistence type="predicted"/>
<feature type="compositionally biased region" description="Low complexity" evidence="1">
    <location>
        <begin position="116"/>
        <end position="132"/>
    </location>
</feature>
<evidence type="ECO:0000256" key="1">
    <source>
        <dbReference type="SAM" id="MobiDB-lite"/>
    </source>
</evidence>
<dbReference type="Proteomes" id="UP001500013">
    <property type="component" value="Unassembled WGS sequence"/>
</dbReference>
<gene>
    <name evidence="2" type="ORF">GCM10009817_10300</name>
</gene>
<name>A0ABN2RNJ3_9MICO</name>
<reference evidence="2 3" key="1">
    <citation type="journal article" date="2019" name="Int. J. Syst. Evol. Microbiol.">
        <title>The Global Catalogue of Microorganisms (GCM) 10K type strain sequencing project: providing services to taxonomists for standard genome sequencing and annotation.</title>
        <authorList>
            <consortium name="The Broad Institute Genomics Platform"/>
            <consortium name="The Broad Institute Genome Sequencing Center for Infectious Disease"/>
            <person name="Wu L."/>
            <person name="Ma J."/>
        </authorList>
    </citation>
    <scope>NUCLEOTIDE SEQUENCE [LARGE SCALE GENOMIC DNA]</scope>
    <source>
        <strain evidence="2 3">JCM 15628</strain>
    </source>
</reference>
<sequence length="182" mass="18370">MDALVVLGAAPGADAVPGLDARAGRPTEDGSPVDPRIAVMAAEMWRHCKVLGAFGEGADGRDAAGASLPLHLKLPAYAGLVHERRQLGLADPAGRGEPAGGAGQRQHSDGHDVPLVGARARVSSSSSGQAVGERLRTGFAVGPTTVTAAPSRGPDLRRGSPGGANPPEEPVTRTGRKIGSED</sequence>
<evidence type="ECO:0000313" key="2">
    <source>
        <dbReference type="EMBL" id="GAA1972124.1"/>
    </source>
</evidence>